<dbReference type="OrthoDB" id="3015692at2759"/>
<protein>
    <submittedName>
        <fullName evidence="2">Uncharacterized protein</fullName>
    </submittedName>
</protein>
<dbReference type="EMBL" id="FUEG01000022">
    <property type="protein sequence ID" value="SJL14010.1"/>
    <property type="molecule type" value="Genomic_DNA"/>
</dbReference>
<accession>A0A284RZ69</accession>
<keyword evidence="3" id="KW-1185">Reference proteome</keyword>
<feature type="region of interest" description="Disordered" evidence="1">
    <location>
        <begin position="177"/>
        <end position="225"/>
    </location>
</feature>
<sequence>MFSPINEEATLCPCYSGAAVQQKKVVMSRGIGMARANISLHVLLHQRPIAHLMGAFMAHCARSDCLHHLGSSKQRDRNLLLHFRTCRKEVASGPLPREDCQLVGAVLLAHIGDLAMVYDSHYLSHLEKSASLYSAVLVVLVVFEARNELAGSYIEDLAITIRGIVPTILVGRVAAGHARPDDSWSDNTTTSSIRFRNHSSSQNDSQIRAEPGRDTPSPHIQPDLEEGLEDGTELRVEGAAPAFSVHDCSARVAGTSTSVDCSVV</sequence>
<dbReference type="AlphaFoldDB" id="A0A284RZ69"/>
<evidence type="ECO:0000256" key="1">
    <source>
        <dbReference type="SAM" id="MobiDB-lite"/>
    </source>
</evidence>
<name>A0A284RZ69_ARMOS</name>
<evidence type="ECO:0000313" key="3">
    <source>
        <dbReference type="Proteomes" id="UP000219338"/>
    </source>
</evidence>
<evidence type="ECO:0000313" key="2">
    <source>
        <dbReference type="EMBL" id="SJL14010.1"/>
    </source>
</evidence>
<dbReference type="Proteomes" id="UP000219338">
    <property type="component" value="Unassembled WGS sequence"/>
</dbReference>
<gene>
    <name evidence="2" type="ORF">ARMOST_17462</name>
</gene>
<reference evidence="3" key="1">
    <citation type="journal article" date="2017" name="Nat. Ecol. Evol.">
        <title>Genome expansion and lineage-specific genetic innovations in the forest pathogenic fungi Armillaria.</title>
        <authorList>
            <person name="Sipos G."/>
            <person name="Prasanna A.N."/>
            <person name="Walter M.C."/>
            <person name="O'Connor E."/>
            <person name="Balint B."/>
            <person name="Krizsan K."/>
            <person name="Kiss B."/>
            <person name="Hess J."/>
            <person name="Varga T."/>
            <person name="Slot J."/>
            <person name="Riley R."/>
            <person name="Boka B."/>
            <person name="Rigling D."/>
            <person name="Barry K."/>
            <person name="Lee J."/>
            <person name="Mihaltcheva S."/>
            <person name="LaButti K."/>
            <person name="Lipzen A."/>
            <person name="Waldron R."/>
            <person name="Moloney N.M."/>
            <person name="Sperisen C."/>
            <person name="Kredics L."/>
            <person name="Vagvoelgyi C."/>
            <person name="Patrignani A."/>
            <person name="Fitzpatrick D."/>
            <person name="Nagy I."/>
            <person name="Doyle S."/>
            <person name="Anderson J.B."/>
            <person name="Grigoriev I.V."/>
            <person name="Gueldener U."/>
            <person name="Muensterkoetter M."/>
            <person name="Nagy L.G."/>
        </authorList>
    </citation>
    <scope>NUCLEOTIDE SEQUENCE [LARGE SCALE GENOMIC DNA]</scope>
    <source>
        <strain evidence="3">C18/9</strain>
    </source>
</reference>
<organism evidence="2 3">
    <name type="scientific">Armillaria ostoyae</name>
    <name type="common">Armillaria root rot fungus</name>
    <dbReference type="NCBI Taxonomy" id="47428"/>
    <lineage>
        <taxon>Eukaryota</taxon>
        <taxon>Fungi</taxon>
        <taxon>Dikarya</taxon>
        <taxon>Basidiomycota</taxon>
        <taxon>Agaricomycotina</taxon>
        <taxon>Agaricomycetes</taxon>
        <taxon>Agaricomycetidae</taxon>
        <taxon>Agaricales</taxon>
        <taxon>Marasmiineae</taxon>
        <taxon>Physalacriaceae</taxon>
        <taxon>Armillaria</taxon>
    </lineage>
</organism>
<proteinExistence type="predicted"/>